<name>A0AAD9V6X6_ACRCE</name>
<feature type="transmembrane region" description="Helical" evidence="5">
    <location>
        <begin position="251"/>
        <end position="268"/>
    </location>
</feature>
<evidence type="ECO:0000256" key="2">
    <source>
        <dbReference type="ARBA" id="ARBA00022692"/>
    </source>
</evidence>
<dbReference type="PANTHER" id="PTHR18945">
    <property type="entry name" value="NEUROTRANSMITTER GATED ION CHANNEL"/>
    <property type="match status" value="1"/>
</dbReference>
<feature type="domain" description="Neurotransmitter-gated ion-channel ligand-binding" evidence="7">
    <location>
        <begin position="11"/>
        <end position="214"/>
    </location>
</feature>
<accession>A0AAD9V6X6</accession>
<dbReference type="SUPFAM" id="SSF63712">
    <property type="entry name" value="Nicotinic receptor ligand binding domain-like"/>
    <property type="match status" value="1"/>
</dbReference>
<feature type="transmembrane region" description="Helical" evidence="5">
    <location>
        <begin position="280"/>
        <end position="303"/>
    </location>
</feature>
<evidence type="ECO:0000259" key="7">
    <source>
        <dbReference type="Pfam" id="PF02931"/>
    </source>
</evidence>
<dbReference type="AlphaFoldDB" id="A0AAD9V6X6"/>
<comment type="similarity">
    <text evidence="5">Belongs to the ligand-gated ion channel (TC 1.A.9) family.</text>
</comment>
<evidence type="ECO:0000256" key="5">
    <source>
        <dbReference type="RuleBase" id="RU000687"/>
    </source>
</evidence>
<dbReference type="Proteomes" id="UP001249851">
    <property type="component" value="Unassembled WGS sequence"/>
</dbReference>
<keyword evidence="4 5" id="KW-0472">Membrane</keyword>
<keyword evidence="5" id="KW-0813">Transport</keyword>
<dbReference type="EMBL" id="JARQWQ010000025">
    <property type="protein sequence ID" value="KAK2563553.1"/>
    <property type="molecule type" value="Genomic_DNA"/>
</dbReference>
<dbReference type="PRINTS" id="PR00252">
    <property type="entry name" value="NRIONCHANNEL"/>
</dbReference>
<dbReference type="InterPro" id="IPR038050">
    <property type="entry name" value="Neuro_actylchol_rec"/>
</dbReference>
<dbReference type="Pfam" id="PF02931">
    <property type="entry name" value="Neur_chan_LBD"/>
    <property type="match status" value="1"/>
</dbReference>
<evidence type="ECO:0000313" key="9">
    <source>
        <dbReference type="EMBL" id="KAK2563553.1"/>
    </source>
</evidence>
<gene>
    <name evidence="9" type="ORF">P5673_013278</name>
</gene>
<dbReference type="GO" id="GO:0004888">
    <property type="term" value="F:transmembrane signaling receptor activity"/>
    <property type="evidence" value="ECO:0007669"/>
    <property type="project" value="InterPro"/>
</dbReference>
<keyword evidence="5" id="KW-0407">Ion channel</keyword>
<keyword evidence="9" id="KW-0675">Receptor</keyword>
<dbReference type="Gene3D" id="1.20.58.390">
    <property type="entry name" value="Neurotransmitter-gated ion-channel transmembrane domain"/>
    <property type="match status" value="1"/>
</dbReference>
<dbReference type="InterPro" id="IPR036719">
    <property type="entry name" value="Neuro-gated_channel_TM_sf"/>
</dbReference>
<proteinExistence type="inferred from homology"/>
<dbReference type="Gene3D" id="2.70.170.10">
    <property type="entry name" value="Neurotransmitter-gated ion-channel ligand-binding domain"/>
    <property type="match status" value="1"/>
</dbReference>
<evidence type="ECO:0000256" key="1">
    <source>
        <dbReference type="ARBA" id="ARBA00004141"/>
    </source>
</evidence>
<dbReference type="SUPFAM" id="SSF90112">
    <property type="entry name" value="Neurotransmitter-gated ion-channel transmembrane pore"/>
    <property type="match status" value="1"/>
</dbReference>
<feature type="domain" description="Neurotransmitter-gated ion-channel transmembrane" evidence="8">
    <location>
        <begin position="223"/>
        <end position="335"/>
    </location>
</feature>
<dbReference type="InterPro" id="IPR006201">
    <property type="entry name" value="Neur_channel"/>
</dbReference>
<dbReference type="GO" id="GO:0016020">
    <property type="term" value="C:membrane"/>
    <property type="evidence" value="ECO:0007669"/>
    <property type="project" value="UniProtKB-SubCell"/>
</dbReference>
<feature type="region of interest" description="Disordered" evidence="6">
    <location>
        <begin position="500"/>
        <end position="519"/>
    </location>
</feature>
<keyword evidence="3 5" id="KW-1133">Transmembrane helix</keyword>
<evidence type="ECO:0000256" key="6">
    <source>
        <dbReference type="SAM" id="MobiDB-lite"/>
    </source>
</evidence>
<evidence type="ECO:0000256" key="3">
    <source>
        <dbReference type="ARBA" id="ARBA00022989"/>
    </source>
</evidence>
<comment type="caution">
    <text evidence="5">Lacks conserved residue(s) required for the propagation of feature annotation.</text>
</comment>
<evidence type="ECO:0000256" key="4">
    <source>
        <dbReference type="ARBA" id="ARBA00023136"/>
    </source>
</evidence>
<evidence type="ECO:0000259" key="8">
    <source>
        <dbReference type="Pfam" id="PF02932"/>
    </source>
</evidence>
<reference evidence="9" key="2">
    <citation type="journal article" date="2023" name="Science">
        <title>Genomic signatures of disease resistance in endangered staghorn corals.</title>
        <authorList>
            <person name="Vollmer S.V."/>
            <person name="Selwyn J.D."/>
            <person name="Despard B.A."/>
            <person name="Roesel C.L."/>
        </authorList>
    </citation>
    <scope>NUCLEOTIDE SEQUENCE</scope>
    <source>
        <strain evidence="9">K2</strain>
    </source>
</reference>
<dbReference type="FunFam" id="2.70.170.10:FF:000028">
    <property type="entry name" value="AcetylCholine Receptor"/>
    <property type="match status" value="1"/>
</dbReference>
<evidence type="ECO:0000313" key="10">
    <source>
        <dbReference type="Proteomes" id="UP001249851"/>
    </source>
</evidence>
<organism evidence="9 10">
    <name type="scientific">Acropora cervicornis</name>
    <name type="common">Staghorn coral</name>
    <dbReference type="NCBI Taxonomy" id="6130"/>
    <lineage>
        <taxon>Eukaryota</taxon>
        <taxon>Metazoa</taxon>
        <taxon>Cnidaria</taxon>
        <taxon>Anthozoa</taxon>
        <taxon>Hexacorallia</taxon>
        <taxon>Scleractinia</taxon>
        <taxon>Astrocoeniina</taxon>
        <taxon>Acroporidae</taxon>
        <taxon>Acropora</taxon>
    </lineage>
</organism>
<feature type="transmembrane region" description="Helical" evidence="5">
    <location>
        <begin position="216"/>
        <end position="239"/>
    </location>
</feature>
<keyword evidence="10" id="KW-1185">Reference proteome</keyword>
<sequence length="547" mass="61753">SLGQVKGNEWHLLDLLFANYSKVLRPSSLVNISLNLVVANLVGVDPKKGQIDLRIWLRMFWTDRRLRWNSSQFNVSSLSVNFDDLWTPDMVLYSAVGTVRDFGISHEDGLNMKVVIYSNGLVFFSQPTTVQSACAMNIAYFPFDDQVCELTIGSWSMDYTLLRVQLWKGGKDLCFRQNKMWALLDVSVKAIDKVYPVNENPFSTLLCTIKIRRKSLFYVVNFIVPPVTISLLSLLLFLIPPEVGKRMEAGINLLLSLSVYLLLVNSKMPSTSTAFPLLTQFYGCAIIILVLAMCCSCLVYAMYFMNSSGLQTHESTVTQKVKDFCLQWLQPILFGCSCRHRLIAKSRRSRSKIQPMTGTDSTIKVVITSNKPEALTQVTELNSNDAEGLFAFEERSAGDLSGTSSISSTFSFKSNDDCHILTKVYFNLPTAENNDHTGLNPENKKVTFYYQKTGAVKRRSPLRKCDGSAIKQTEHPLISTTSSSWFSQSSCEEIIILENGNEREKKERNDPPAQFDQDKTQKLQMYMSGGEQPWRWTDCSLYSSSLA</sequence>
<dbReference type="InterPro" id="IPR018000">
    <property type="entry name" value="Neurotransmitter_ion_chnl_CS"/>
</dbReference>
<dbReference type="Pfam" id="PF02932">
    <property type="entry name" value="Neur_chan_memb"/>
    <property type="match status" value="1"/>
</dbReference>
<dbReference type="InterPro" id="IPR006029">
    <property type="entry name" value="Neurotrans-gated_channel_TM"/>
</dbReference>
<keyword evidence="2 5" id="KW-0812">Transmembrane</keyword>
<reference evidence="9" key="1">
    <citation type="journal article" date="2023" name="G3 (Bethesda)">
        <title>Whole genome assembly and annotation of the endangered Caribbean coral Acropora cervicornis.</title>
        <authorList>
            <person name="Selwyn J.D."/>
            <person name="Vollmer S.V."/>
        </authorList>
    </citation>
    <scope>NUCLEOTIDE SEQUENCE</scope>
    <source>
        <strain evidence="9">K2</strain>
    </source>
</reference>
<dbReference type="InterPro" id="IPR006202">
    <property type="entry name" value="Neur_chan_lig-bd"/>
</dbReference>
<protein>
    <submittedName>
        <fullName evidence="9">Neuronal acetylcholine receptor subunit alpha-6</fullName>
    </submittedName>
</protein>
<comment type="subcellular location">
    <subcellularLocation>
        <location evidence="1">Membrane</location>
        <topology evidence="1">Multi-pass membrane protein</topology>
    </subcellularLocation>
</comment>
<dbReference type="PROSITE" id="PS00236">
    <property type="entry name" value="NEUROTR_ION_CHANNEL"/>
    <property type="match status" value="1"/>
</dbReference>
<feature type="non-terminal residue" evidence="9">
    <location>
        <position position="1"/>
    </location>
</feature>
<dbReference type="GO" id="GO:0005230">
    <property type="term" value="F:extracellular ligand-gated monoatomic ion channel activity"/>
    <property type="evidence" value="ECO:0007669"/>
    <property type="project" value="InterPro"/>
</dbReference>
<keyword evidence="5" id="KW-0406">Ion transport</keyword>
<dbReference type="InterPro" id="IPR036734">
    <property type="entry name" value="Neur_chan_lig-bd_sf"/>
</dbReference>
<comment type="caution">
    <text evidence="9">The sequence shown here is derived from an EMBL/GenBank/DDBJ whole genome shotgun (WGS) entry which is preliminary data.</text>
</comment>